<dbReference type="PANTHER" id="PTHR33371:SF4">
    <property type="entry name" value="INTERMEMBRANE PHOSPHOLIPID TRANSPORT SYSTEM BINDING PROTEIN MLAD"/>
    <property type="match status" value="1"/>
</dbReference>
<organism evidence="4">
    <name type="scientific">hydrothermal vent metagenome</name>
    <dbReference type="NCBI Taxonomy" id="652676"/>
    <lineage>
        <taxon>unclassified sequences</taxon>
        <taxon>metagenomes</taxon>
        <taxon>ecological metagenomes</taxon>
    </lineage>
</organism>
<dbReference type="SUPFAM" id="SSF58104">
    <property type="entry name" value="Methyl-accepting chemotaxis protein (MCP) signaling domain"/>
    <property type="match status" value="1"/>
</dbReference>
<evidence type="ECO:0000259" key="3">
    <source>
        <dbReference type="Pfam" id="PF02470"/>
    </source>
</evidence>
<dbReference type="Pfam" id="PF02470">
    <property type="entry name" value="MlaD"/>
    <property type="match status" value="1"/>
</dbReference>
<name>A0A3B1D4L8_9ZZZZ</name>
<dbReference type="PANTHER" id="PTHR33371">
    <property type="entry name" value="INTERMEMBRANE PHOSPHOLIPID TRANSPORT SYSTEM BINDING PROTEIN MLAD-RELATED"/>
    <property type="match status" value="1"/>
</dbReference>
<evidence type="ECO:0000256" key="1">
    <source>
        <dbReference type="SAM" id="MobiDB-lite"/>
    </source>
</evidence>
<dbReference type="InterPro" id="IPR052336">
    <property type="entry name" value="MlaD_Phospholipid_Transporter"/>
</dbReference>
<feature type="region of interest" description="Disordered" evidence="1">
    <location>
        <begin position="347"/>
        <end position="379"/>
    </location>
</feature>
<feature type="domain" description="Mce/MlaD" evidence="3">
    <location>
        <begin position="40"/>
        <end position="124"/>
    </location>
</feature>
<accession>A0A3B1D4L8</accession>
<keyword evidence="2" id="KW-0812">Transmembrane</keyword>
<reference evidence="4" key="1">
    <citation type="submission" date="2018-06" db="EMBL/GenBank/DDBJ databases">
        <authorList>
            <person name="Zhirakovskaya E."/>
        </authorList>
    </citation>
    <scope>NUCLEOTIDE SEQUENCE</scope>
</reference>
<sequence>MNYKSSEYKAGMFIFLSLVALSVFVFMLGDVKERFKPKKNIGVVFNFTVGLEVGAPVRYAGLQVGRVREINLHDSHEKEGQDGGVDRVIVLAEINPAIKVRQNSIASIKTSGLMGGPYLEIRPGSVNSPVLEEGEHLIGQEPFQFTEMGDMVEEVVLQVRKFTELANALSNDSRETILAMKASLDNVNGILIENRQEIRNSLVNLSKVTGELHKVLDGNGDKIGQTLANLHSFTQKADQLMTEKKPVISKIIDQTENLTQELEALLKENRVGITELVSSMQEDTGSIAKNIGSASNSLNETLHQSNAILVENRRNILELIQNLNESSRNLKTITEDLERNPWKLIRKSSEQPAQPQNELNTRTLPGTVRMHRLDKVSKN</sequence>
<keyword evidence="2" id="KW-1133">Transmembrane helix</keyword>
<feature type="transmembrane region" description="Helical" evidence="2">
    <location>
        <begin position="12"/>
        <end position="29"/>
    </location>
</feature>
<evidence type="ECO:0000313" key="4">
    <source>
        <dbReference type="EMBL" id="VAX26635.1"/>
    </source>
</evidence>
<protein>
    <recommendedName>
        <fullName evidence="3">Mce/MlaD domain-containing protein</fullName>
    </recommendedName>
</protein>
<dbReference type="EMBL" id="UOGG01000007">
    <property type="protein sequence ID" value="VAX26635.1"/>
    <property type="molecule type" value="Genomic_DNA"/>
</dbReference>
<evidence type="ECO:0000256" key="2">
    <source>
        <dbReference type="SAM" id="Phobius"/>
    </source>
</evidence>
<proteinExistence type="predicted"/>
<gene>
    <name evidence="4" type="ORF">MNBD_NITROSPINAE05-1295</name>
</gene>
<feature type="compositionally biased region" description="Polar residues" evidence="1">
    <location>
        <begin position="350"/>
        <end position="364"/>
    </location>
</feature>
<keyword evidence="2" id="KW-0472">Membrane</keyword>
<dbReference type="InterPro" id="IPR003399">
    <property type="entry name" value="Mce/MlaD"/>
</dbReference>
<dbReference type="AlphaFoldDB" id="A0A3B1D4L8"/>